<dbReference type="NCBIfam" id="NF040570">
    <property type="entry name" value="guided_TnpB"/>
    <property type="match status" value="1"/>
</dbReference>
<dbReference type="Proteomes" id="UP000254100">
    <property type="component" value="Unassembled WGS sequence"/>
</dbReference>
<keyword evidence="7" id="KW-0233">DNA recombination</keyword>
<dbReference type="PANTHER" id="PTHR30405:SF25">
    <property type="entry name" value="RNA-GUIDED DNA ENDONUCLEASE INSQ-RELATED"/>
    <property type="match status" value="1"/>
</dbReference>
<evidence type="ECO:0000256" key="3">
    <source>
        <dbReference type="ARBA" id="ARBA00022578"/>
    </source>
</evidence>
<keyword evidence="3" id="KW-0815">Transposition</keyword>
<evidence type="ECO:0000259" key="10">
    <source>
        <dbReference type="Pfam" id="PF12323"/>
    </source>
</evidence>
<dbReference type="InterPro" id="IPR010095">
    <property type="entry name" value="Cas12f1-like_TNB"/>
</dbReference>
<keyword evidence="5" id="KW-0862">Zinc</keyword>
<dbReference type="AlphaFoldDB" id="A0A380GX16"/>
<evidence type="ECO:0000256" key="6">
    <source>
        <dbReference type="ARBA" id="ARBA00023125"/>
    </source>
</evidence>
<reference evidence="11 12" key="1">
    <citation type="submission" date="2018-06" db="EMBL/GenBank/DDBJ databases">
        <authorList>
            <consortium name="Pathogen Informatics"/>
            <person name="Doyle S."/>
        </authorList>
    </citation>
    <scope>NUCLEOTIDE SEQUENCE [LARGE SCALE GENOMIC DNA]</scope>
    <source>
        <strain evidence="11 12">NCTC13832</strain>
    </source>
</reference>
<dbReference type="NCBIfam" id="TIGR01766">
    <property type="entry name" value="IS200/IS605 family accessory protein TnpB-like domain"/>
    <property type="match status" value="1"/>
</dbReference>
<evidence type="ECO:0000259" key="9">
    <source>
        <dbReference type="Pfam" id="PF07282"/>
    </source>
</evidence>
<dbReference type="NCBIfam" id="NF038281">
    <property type="entry name" value="IS200_TnpB"/>
    <property type="match status" value="1"/>
</dbReference>
<evidence type="ECO:0000256" key="1">
    <source>
        <dbReference type="ARBA" id="ARBA00008761"/>
    </source>
</evidence>
<dbReference type="RefSeq" id="WP_103369499.1">
    <property type="nucleotide sequence ID" value="NZ_PPRJ01000141.1"/>
</dbReference>
<dbReference type="InterPro" id="IPR001959">
    <property type="entry name" value="Transposase"/>
</dbReference>
<dbReference type="InterPro" id="IPR053522">
    <property type="entry name" value="RNA-guided_endonuclease_TnpB"/>
</dbReference>
<accession>A0A380GX16</accession>
<dbReference type="GO" id="GO:0003677">
    <property type="term" value="F:DNA binding"/>
    <property type="evidence" value="ECO:0007669"/>
    <property type="project" value="UniProtKB-KW"/>
</dbReference>
<dbReference type="PANTHER" id="PTHR30405">
    <property type="entry name" value="TRANSPOSASE"/>
    <property type="match status" value="1"/>
</dbReference>
<evidence type="ECO:0000313" key="12">
    <source>
        <dbReference type="Proteomes" id="UP000254100"/>
    </source>
</evidence>
<evidence type="ECO:0000256" key="4">
    <source>
        <dbReference type="ARBA" id="ARBA00022723"/>
    </source>
</evidence>
<keyword evidence="4" id="KW-0479">Metal-binding</keyword>
<gene>
    <name evidence="11" type="ORF">NCTC13832_01892</name>
</gene>
<evidence type="ECO:0000256" key="7">
    <source>
        <dbReference type="ARBA" id="ARBA00023172"/>
    </source>
</evidence>
<evidence type="ECO:0000256" key="5">
    <source>
        <dbReference type="ARBA" id="ARBA00022833"/>
    </source>
</evidence>
<dbReference type="Pfam" id="PF01385">
    <property type="entry name" value="OrfB_IS605"/>
    <property type="match status" value="1"/>
</dbReference>
<dbReference type="Pfam" id="PF12323">
    <property type="entry name" value="HTH_OrfB_IS605"/>
    <property type="match status" value="1"/>
</dbReference>
<comment type="similarity">
    <text evidence="2">In the N-terminal section; belongs to the transposase 2 family.</text>
</comment>
<feature type="domain" description="Probable transposase IS891/IS1136/IS1341" evidence="8">
    <location>
        <begin position="174"/>
        <end position="290"/>
    </location>
</feature>
<organism evidence="11 12">
    <name type="scientific">Staphylococcus microti</name>
    <dbReference type="NCBI Taxonomy" id="569857"/>
    <lineage>
        <taxon>Bacteria</taxon>
        <taxon>Bacillati</taxon>
        <taxon>Bacillota</taxon>
        <taxon>Bacilli</taxon>
        <taxon>Bacillales</taxon>
        <taxon>Staphylococcaceae</taxon>
        <taxon>Staphylococcus</taxon>
    </lineage>
</organism>
<evidence type="ECO:0000256" key="2">
    <source>
        <dbReference type="ARBA" id="ARBA00011044"/>
    </source>
</evidence>
<dbReference type="InterPro" id="IPR021027">
    <property type="entry name" value="Transposase_put_HTH"/>
</dbReference>
<evidence type="ECO:0000313" key="11">
    <source>
        <dbReference type="EMBL" id="SUM58145.1"/>
    </source>
</evidence>
<sequence>MERLKAYKFRLYPTEEQEVFFAKSFGCVRKVYNLMLHDRIKAYQEKTNNPSEKMRFPTPAKYKKAFPFLKEVDSLALANAQLNLDKAYKNFFRDKSVGFPRFKSKKNPVQSYTTNNQNGTVALIDDKFVKVPKLKSLIRIKLHRKPKGVIKSATISRHASGKYYISLLCKEGINELPKSNSAIGIDLGITSFAILSDGQKIDNHKFTAKMEKKLRREQRKLSKRALLAKKRGVNLFEAKNYQKQKRKVARLHEKSMNQHTDFLNKLSTEIIKNHDIICIEDLNTKGMLRNHKLAKSISDVSWSRFVTQLQYKADWYGRKIIKIDKWFPSSQICSKCGHKDGKKSLEIREWTCPICRTHHDRDINASRNILNEGLRIMAFA</sequence>
<dbReference type="Pfam" id="PF07282">
    <property type="entry name" value="Cas12f1-like_TNB"/>
    <property type="match status" value="1"/>
</dbReference>
<dbReference type="OrthoDB" id="56768at2"/>
<dbReference type="GO" id="GO:0032196">
    <property type="term" value="P:transposition"/>
    <property type="evidence" value="ECO:0007669"/>
    <property type="project" value="UniProtKB-KW"/>
</dbReference>
<proteinExistence type="inferred from homology"/>
<comment type="similarity">
    <text evidence="1">In the C-terminal section; belongs to the transposase 35 family.</text>
</comment>
<keyword evidence="6" id="KW-0238">DNA-binding</keyword>
<evidence type="ECO:0000259" key="8">
    <source>
        <dbReference type="Pfam" id="PF01385"/>
    </source>
</evidence>
<dbReference type="EMBL" id="UHDT01000001">
    <property type="protein sequence ID" value="SUM58145.1"/>
    <property type="molecule type" value="Genomic_DNA"/>
</dbReference>
<feature type="domain" description="Transposase putative helix-turn-helix" evidence="10">
    <location>
        <begin position="1"/>
        <end position="46"/>
    </location>
</feature>
<dbReference type="GO" id="GO:0006310">
    <property type="term" value="P:DNA recombination"/>
    <property type="evidence" value="ECO:0007669"/>
    <property type="project" value="UniProtKB-KW"/>
</dbReference>
<feature type="domain" description="Cas12f1-like TNB" evidence="9">
    <location>
        <begin position="302"/>
        <end position="369"/>
    </location>
</feature>
<protein>
    <submittedName>
        <fullName evidence="11">Putative transposase</fullName>
    </submittedName>
</protein>
<dbReference type="GO" id="GO:0046872">
    <property type="term" value="F:metal ion binding"/>
    <property type="evidence" value="ECO:0007669"/>
    <property type="project" value="UniProtKB-KW"/>
</dbReference>
<name>A0A380GX16_9STAP</name>
<dbReference type="InterPro" id="IPR051399">
    <property type="entry name" value="RNA-guided_DNA_endo/Transpos"/>
</dbReference>